<dbReference type="OrthoDB" id="2393824at2759"/>
<reference evidence="2" key="1">
    <citation type="journal article" date="2020" name="Fungal Divers.">
        <title>Resolving the Mortierellaceae phylogeny through synthesis of multi-gene phylogenetics and phylogenomics.</title>
        <authorList>
            <person name="Vandepol N."/>
            <person name="Liber J."/>
            <person name="Desiro A."/>
            <person name="Na H."/>
            <person name="Kennedy M."/>
            <person name="Barry K."/>
            <person name="Grigoriev I.V."/>
            <person name="Miller A.N."/>
            <person name="O'Donnell K."/>
            <person name="Stajich J.E."/>
            <person name="Bonito G."/>
        </authorList>
    </citation>
    <scope>NUCLEOTIDE SEQUENCE</scope>
    <source>
        <strain evidence="2">MES-2147</strain>
    </source>
</reference>
<dbReference type="EMBL" id="JAAAHW010004100">
    <property type="protein sequence ID" value="KAF9978798.1"/>
    <property type="molecule type" value="Genomic_DNA"/>
</dbReference>
<keyword evidence="3" id="KW-1185">Reference proteome</keyword>
<feature type="compositionally biased region" description="Basic and acidic residues" evidence="1">
    <location>
        <begin position="459"/>
        <end position="469"/>
    </location>
</feature>
<dbReference type="Proteomes" id="UP000749646">
    <property type="component" value="Unassembled WGS sequence"/>
</dbReference>
<gene>
    <name evidence="2" type="ORF">BGZ65_006848</name>
</gene>
<feature type="region of interest" description="Disordered" evidence="1">
    <location>
        <begin position="374"/>
        <end position="395"/>
    </location>
</feature>
<sequence>MFKDVFMHLSNKLSDLMKGRALLESVLSSVVREEFELLRDKLAALDYPNLFSAESKLRLVIDEVQILSDKIGLPDDLKIIYCGTGLSIRTLHWAMSSGGGIKEYGSSTFPYIEFPGWTRPEFAVEMLHRRMKGRFRPIVTAVESILETGDWETAINNTEIMITSWKDRHRRGNILEDKIAKHPEPFTSCSSIKESPGLFFNRHRLLDATLTMLENDVQLVEAVFGRIKLFGGSARTVLDEPLALKATENYFHVKDPSFISAAERAMMHSTNASVHGNMWEACLPPVFVETLKAQPLSSWPLLDNMSLPDQLVGEVSIVGHHEGQAKLAISHRSITTQEFMKAHVENNSKQDGQDLKLRQVLEVSDVEKALATASSRAVQEKMRKEQKKQQHQAPQLQDFCPTGSYISMVITYPAEVVKFQVVRPDPKPELEGLLRVSIGIDDRNFPKIFPRCHVEFLDTSKRPKRRSEEQEPQSSKKARASDL</sequence>
<accession>A0A9P6JH53</accession>
<evidence type="ECO:0000256" key="1">
    <source>
        <dbReference type="SAM" id="MobiDB-lite"/>
    </source>
</evidence>
<evidence type="ECO:0000313" key="2">
    <source>
        <dbReference type="EMBL" id="KAF9978798.1"/>
    </source>
</evidence>
<comment type="caution">
    <text evidence="2">The sequence shown here is derived from an EMBL/GenBank/DDBJ whole genome shotgun (WGS) entry which is preliminary data.</text>
</comment>
<feature type="region of interest" description="Disordered" evidence="1">
    <location>
        <begin position="459"/>
        <end position="483"/>
    </location>
</feature>
<protein>
    <submittedName>
        <fullName evidence="2">Uncharacterized protein</fullName>
    </submittedName>
</protein>
<dbReference type="AlphaFoldDB" id="A0A9P6JH53"/>
<name>A0A9P6JH53_9FUNG</name>
<evidence type="ECO:0000313" key="3">
    <source>
        <dbReference type="Proteomes" id="UP000749646"/>
    </source>
</evidence>
<organism evidence="2 3">
    <name type="scientific">Modicella reniformis</name>
    <dbReference type="NCBI Taxonomy" id="1440133"/>
    <lineage>
        <taxon>Eukaryota</taxon>
        <taxon>Fungi</taxon>
        <taxon>Fungi incertae sedis</taxon>
        <taxon>Mucoromycota</taxon>
        <taxon>Mortierellomycotina</taxon>
        <taxon>Mortierellomycetes</taxon>
        <taxon>Mortierellales</taxon>
        <taxon>Mortierellaceae</taxon>
        <taxon>Modicella</taxon>
    </lineage>
</organism>
<proteinExistence type="predicted"/>